<dbReference type="EMBL" id="VUJU01012241">
    <property type="protein sequence ID" value="KAF0708240.1"/>
    <property type="molecule type" value="Genomic_DNA"/>
</dbReference>
<organism evidence="7 8">
    <name type="scientific">Aphis craccivora</name>
    <name type="common">Cowpea aphid</name>
    <dbReference type="NCBI Taxonomy" id="307492"/>
    <lineage>
        <taxon>Eukaryota</taxon>
        <taxon>Metazoa</taxon>
        <taxon>Ecdysozoa</taxon>
        <taxon>Arthropoda</taxon>
        <taxon>Hexapoda</taxon>
        <taxon>Insecta</taxon>
        <taxon>Pterygota</taxon>
        <taxon>Neoptera</taxon>
        <taxon>Paraneoptera</taxon>
        <taxon>Hemiptera</taxon>
        <taxon>Sternorrhyncha</taxon>
        <taxon>Aphidomorpha</taxon>
        <taxon>Aphidoidea</taxon>
        <taxon>Aphididae</taxon>
        <taxon>Aphidini</taxon>
        <taxon>Aphis</taxon>
        <taxon>Aphis</taxon>
    </lineage>
</organism>
<evidence type="ECO:0000256" key="4">
    <source>
        <dbReference type="ARBA" id="ARBA00022833"/>
    </source>
</evidence>
<evidence type="ECO:0000313" key="8">
    <source>
        <dbReference type="Proteomes" id="UP000478052"/>
    </source>
</evidence>
<evidence type="ECO:0000256" key="1">
    <source>
        <dbReference type="ARBA" id="ARBA00004123"/>
    </source>
</evidence>
<dbReference type="OrthoDB" id="6623188at2759"/>
<proteinExistence type="predicted"/>
<keyword evidence="8" id="KW-1185">Reference proteome</keyword>
<dbReference type="InterPro" id="IPR052035">
    <property type="entry name" value="ZnF_BED_domain_contain"/>
</dbReference>
<dbReference type="PANTHER" id="PTHR46481:SF10">
    <property type="entry name" value="ZINC FINGER BED DOMAIN-CONTAINING PROTEIN 39"/>
    <property type="match status" value="1"/>
</dbReference>
<dbReference type="GO" id="GO:0046983">
    <property type="term" value="F:protein dimerization activity"/>
    <property type="evidence" value="ECO:0007669"/>
    <property type="project" value="InterPro"/>
</dbReference>
<dbReference type="SUPFAM" id="SSF53098">
    <property type="entry name" value="Ribonuclease H-like"/>
    <property type="match status" value="1"/>
</dbReference>
<dbReference type="GO" id="GO:0005634">
    <property type="term" value="C:nucleus"/>
    <property type="evidence" value="ECO:0007669"/>
    <property type="project" value="UniProtKB-SubCell"/>
</dbReference>
<dbReference type="SUPFAM" id="SSF57667">
    <property type="entry name" value="beta-beta-alpha zinc fingers"/>
    <property type="match status" value="1"/>
</dbReference>
<protein>
    <submittedName>
        <fullName evidence="7">Zinc finger BED domain-containing protein 4-like</fullName>
    </submittedName>
</protein>
<evidence type="ECO:0000259" key="6">
    <source>
        <dbReference type="Pfam" id="PF05699"/>
    </source>
</evidence>
<keyword evidence="2" id="KW-0479">Metal-binding</keyword>
<evidence type="ECO:0000256" key="2">
    <source>
        <dbReference type="ARBA" id="ARBA00022723"/>
    </source>
</evidence>
<dbReference type="GO" id="GO:0008270">
    <property type="term" value="F:zinc ion binding"/>
    <property type="evidence" value="ECO:0007669"/>
    <property type="project" value="UniProtKB-KW"/>
</dbReference>
<dbReference type="InterPro" id="IPR036236">
    <property type="entry name" value="Znf_C2H2_sf"/>
</dbReference>
<dbReference type="PANTHER" id="PTHR46481">
    <property type="entry name" value="ZINC FINGER BED DOMAIN-CONTAINING PROTEIN 4"/>
    <property type="match status" value="1"/>
</dbReference>
<feature type="domain" description="HAT C-terminal dimerisation" evidence="6">
    <location>
        <begin position="477"/>
        <end position="555"/>
    </location>
</feature>
<keyword evidence="5" id="KW-0539">Nucleus</keyword>
<accession>A0A6G0VTW2</accession>
<reference evidence="7 8" key="1">
    <citation type="submission" date="2019-08" db="EMBL/GenBank/DDBJ databases">
        <title>Whole genome of Aphis craccivora.</title>
        <authorList>
            <person name="Voronova N.V."/>
            <person name="Shulinski R.S."/>
            <person name="Bandarenka Y.V."/>
            <person name="Zhorov D.G."/>
            <person name="Warner D."/>
        </authorList>
    </citation>
    <scope>NUCLEOTIDE SEQUENCE [LARGE SCALE GENOMIC DNA]</scope>
    <source>
        <strain evidence="7">180601</strain>
        <tissue evidence="7">Whole Body</tissue>
    </source>
</reference>
<evidence type="ECO:0000313" key="7">
    <source>
        <dbReference type="EMBL" id="KAF0708240.1"/>
    </source>
</evidence>
<keyword evidence="4" id="KW-0862">Zinc</keyword>
<keyword evidence="3" id="KW-0863">Zinc-finger</keyword>
<evidence type="ECO:0000256" key="3">
    <source>
        <dbReference type="ARBA" id="ARBA00022771"/>
    </source>
</evidence>
<dbReference type="InterPro" id="IPR012337">
    <property type="entry name" value="RNaseH-like_sf"/>
</dbReference>
<dbReference type="Pfam" id="PF05699">
    <property type="entry name" value="Dimer_Tnp_hAT"/>
    <property type="match status" value="1"/>
</dbReference>
<dbReference type="Proteomes" id="UP000478052">
    <property type="component" value="Unassembled WGS sequence"/>
</dbReference>
<dbReference type="InterPro" id="IPR008906">
    <property type="entry name" value="HATC_C_dom"/>
</dbReference>
<evidence type="ECO:0000256" key="5">
    <source>
        <dbReference type="ARBA" id="ARBA00023242"/>
    </source>
</evidence>
<dbReference type="AlphaFoldDB" id="A0A6G0VTW2"/>
<gene>
    <name evidence="7" type="ORF">FWK35_00030369</name>
</gene>
<comment type="subcellular location">
    <subcellularLocation>
        <location evidence="1">Nucleus</location>
    </subcellularLocation>
</comment>
<name>A0A6G0VTW2_APHCR</name>
<sequence length="563" mass="63884">MSVNLSKNQILNYFTKINAYSYKCKMCNKTYKTPNGGIGNLKTHYATHLKDPLDKVVPGKRKSQTVLPSASFNINSTEVDIPDEPQILDHEPSCSKYSKSLKSTLLIVKLRPHLFNYNVPFKTVESEGFKHLMQTACPLYKIPSRNTIRRRIDDIYDVMSCKFKESLSKNKRTVGTVELDESHTAQYIGRTLVETLANWGLEKHNVVAVVTDSGANIKKAIINEYTAEKHISCVAHTINLVVEKAIEKTQEINTETNVKSGGVPLLLSKVQEIVKFVKKSSKANDLLRKYQSIEDKKEGQYLKLILDVKTRWNSSFCMIVRFLKLTNYISQMLLTLNGNAVPEMLSAHILRYLSTEISVMSIKVIPIISGTRNEVLKQDPDIVIAMHLKIKLVEELDYRCGSYEQTLLLPISNSKAQEKIVQMMDSDNIVVNLALPTAESEESGNSDEPCDLLGLHKTLEQQRNDRKSSFINTSREELSLYLKQNILKLNENPLTEWENTKSVYPKLFKLAMKYLLIPATSVPSERLFSKAGDTISKTRNRLTGSRLSKLLFLQSVNKSLWDL</sequence>
<comment type="caution">
    <text evidence="7">The sequence shown here is derived from an EMBL/GenBank/DDBJ whole genome shotgun (WGS) entry which is preliminary data.</text>
</comment>